<feature type="compositionally biased region" description="Polar residues" evidence="1">
    <location>
        <begin position="1"/>
        <end position="13"/>
    </location>
</feature>
<dbReference type="AlphaFoldDB" id="A0A0G0LAF7"/>
<keyword evidence="2" id="KW-0472">Membrane</keyword>
<keyword evidence="2" id="KW-0812">Transmembrane</keyword>
<protein>
    <submittedName>
        <fullName evidence="3">Uncharacterized protein</fullName>
    </submittedName>
</protein>
<evidence type="ECO:0000313" key="3">
    <source>
        <dbReference type="EMBL" id="KKQ49606.1"/>
    </source>
</evidence>
<reference evidence="3 4" key="1">
    <citation type="journal article" date="2015" name="Nature">
        <title>rRNA introns, odd ribosomes, and small enigmatic genomes across a large radiation of phyla.</title>
        <authorList>
            <person name="Brown C.T."/>
            <person name="Hug L.A."/>
            <person name="Thomas B.C."/>
            <person name="Sharon I."/>
            <person name="Castelle C.J."/>
            <person name="Singh A."/>
            <person name="Wilkins M.J."/>
            <person name="Williams K.H."/>
            <person name="Banfield J.F."/>
        </authorList>
    </citation>
    <scope>NUCLEOTIDE SEQUENCE [LARGE SCALE GENOMIC DNA]</scope>
</reference>
<evidence type="ECO:0000313" key="4">
    <source>
        <dbReference type="Proteomes" id="UP000034231"/>
    </source>
</evidence>
<accession>A0A0G0LAF7</accession>
<comment type="caution">
    <text evidence="3">The sequence shown here is derived from an EMBL/GenBank/DDBJ whole genome shotgun (WGS) entry which is preliminary data.</text>
</comment>
<organism evidence="3 4">
    <name type="scientific">Candidatus Shapirobacteria bacterium GW2011_GWE1_38_10</name>
    <dbReference type="NCBI Taxonomy" id="1618488"/>
    <lineage>
        <taxon>Bacteria</taxon>
        <taxon>Candidatus Shapironibacteriota</taxon>
    </lineage>
</organism>
<evidence type="ECO:0000256" key="2">
    <source>
        <dbReference type="SAM" id="Phobius"/>
    </source>
</evidence>
<name>A0A0G0LAF7_9BACT</name>
<dbReference type="EMBL" id="LBTX01000012">
    <property type="protein sequence ID" value="KKQ49606.1"/>
    <property type="molecule type" value="Genomic_DNA"/>
</dbReference>
<feature type="transmembrane region" description="Helical" evidence="2">
    <location>
        <begin position="33"/>
        <end position="52"/>
    </location>
</feature>
<proteinExistence type="predicted"/>
<feature type="region of interest" description="Disordered" evidence="1">
    <location>
        <begin position="1"/>
        <end position="26"/>
    </location>
</feature>
<keyword evidence="2" id="KW-1133">Transmembrane helix</keyword>
<gene>
    <name evidence="3" type="ORF">US68_C0012G0001</name>
</gene>
<evidence type="ECO:0000256" key="1">
    <source>
        <dbReference type="SAM" id="MobiDB-lite"/>
    </source>
</evidence>
<sequence length="295" mass="32716">MENETQQNIPLVQTTPEIPTPDPTPPPTNWSKVILFTTLGLFIIVGLIFAGIQIGKSQVLIQEAIVITPTAMLTQTTANPATSPTQIKNNTLTSIDDTWNLYSNNLLGFSIKIPKMSFEYGGVCINGKLDVAMVPVTTFDDSQGTYITYEYFNEYPINNVCKKTINDLNTIQQRANQWKNGNGNNLIVPSNWHVVIAKVENDNELEGFIKTNYGSGCKIGTKSLSPTGTYDVKILGDDLDLSETKCPINFVYALKYSPELHKAATWGVGQEVVFSSANYKQNYDSEMINSFKFTN</sequence>
<dbReference type="Proteomes" id="UP000034231">
    <property type="component" value="Unassembled WGS sequence"/>
</dbReference>